<evidence type="ECO:0000313" key="3">
    <source>
        <dbReference type="Proteomes" id="UP000029024"/>
    </source>
</evidence>
<dbReference type="RefSeq" id="WP_050494214.1">
    <property type="nucleotide sequence ID" value="NZ_JGZA01000013.1"/>
</dbReference>
<evidence type="ECO:0000313" key="2">
    <source>
        <dbReference type="EMBL" id="KFI70501.1"/>
    </source>
</evidence>
<feature type="region of interest" description="Disordered" evidence="1">
    <location>
        <begin position="1"/>
        <end position="25"/>
    </location>
</feature>
<proteinExistence type="predicted"/>
<evidence type="ECO:0000256" key="1">
    <source>
        <dbReference type="SAM" id="MobiDB-lite"/>
    </source>
</evidence>
<dbReference type="AlphaFoldDB" id="A0A087BHK1"/>
<dbReference type="EMBL" id="JGZA01000013">
    <property type="protein sequence ID" value="KFI70501.1"/>
    <property type="molecule type" value="Genomic_DNA"/>
</dbReference>
<gene>
    <name evidence="2" type="ORF">BLSS_1798</name>
</gene>
<accession>A0A087BHK1</accession>
<organism evidence="2 3">
    <name type="scientific">Bifidobacterium longum subsp. suis</name>
    <dbReference type="NCBI Taxonomy" id="1695"/>
    <lineage>
        <taxon>Bacteria</taxon>
        <taxon>Bacillati</taxon>
        <taxon>Actinomycetota</taxon>
        <taxon>Actinomycetes</taxon>
        <taxon>Bifidobacteriales</taxon>
        <taxon>Bifidobacteriaceae</taxon>
        <taxon>Bifidobacterium</taxon>
    </lineage>
</organism>
<reference evidence="2 3" key="1">
    <citation type="submission" date="2014-03" db="EMBL/GenBank/DDBJ databases">
        <title>Genomics of Bifidobacteria.</title>
        <authorList>
            <person name="Ventura M."/>
            <person name="Milani C."/>
            <person name="Lugli G.A."/>
        </authorList>
    </citation>
    <scope>NUCLEOTIDE SEQUENCE [LARGE SCALE GENOMIC DNA]</scope>
    <source>
        <strain evidence="2 3">LMG 21814</strain>
    </source>
</reference>
<evidence type="ECO:0008006" key="4">
    <source>
        <dbReference type="Google" id="ProtNLM"/>
    </source>
</evidence>
<sequence length="187" mass="21709">MATHGGARTRSGPMPDPSSARSDARGLGADILPLSSRGYHYRPKDFPLSEWVIWDTWKDDDGFHKERDEKATEAWNRRERELWRDLWRLPQAIAWHMPRYQYMFTTIALYVRQFVLCESSEAKAADRTALARYADTIGLTPQGLRLNGWAIVDDEPKPKRSTESSDKIIPFKSAKQRWLENQKEDAE</sequence>
<dbReference type="Proteomes" id="UP000029024">
    <property type="component" value="Unassembled WGS sequence"/>
</dbReference>
<name>A0A087BHK1_BIFLN</name>
<comment type="caution">
    <text evidence="2">The sequence shown here is derived from an EMBL/GenBank/DDBJ whole genome shotgun (WGS) entry which is preliminary data.</text>
</comment>
<protein>
    <recommendedName>
        <fullName evidence="4">Terminase small subunit</fullName>
    </recommendedName>
</protein>